<dbReference type="PANTHER" id="PTHR30290">
    <property type="entry name" value="PERIPLASMIC BINDING COMPONENT OF ABC TRANSPORTER"/>
    <property type="match status" value="1"/>
</dbReference>
<dbReference type="PROSITE" id="PS51257">
    <property type="entry name" value="PROKAR_LIPOPROTEIN"/>
    <property type="match status" value="1"/>
</dbReference>
<evidence type="ECO:0000313" key="4">
    <source>
        <dbReference type="Proteomes" id="UP000321379"/>
    </source>
</evidence>
<dbReference type="RefSeq" id="WP_147783329.1">
    <property type="nucleotide sequence ID" value="NZ_VRMG01000006.1"/>
</dbReference>
<name>A0A5C8UQB5_9MICO</name>
<dbReference type="GO" id="GO:0015833">
    <property type="term" value="P:peptide transport"/>
    <property type="evidence" value="ECO:0007669"/>
    <property type="project" value="TreeGrafter"/>
</dbReference>
<dbReference type="InterPro" id="IPR030678">
    <property type="entry name" value="Peptide/Ni-bd"/>
</dbReference>
<protein>
    <submittedName>
        <fullName evidence="3">ABC transporter substrate-binding protein</fullName>
    </submittedName>
</protein>
<sequence length="552" mass="57642">MKNLTRAGIIAIAATLLITGCSSTTGAAGTAVTNKGGTLTILTPSTKIDLDPAKSQNLAITTLGLIERRLTTWDIRAGRPATVVPDLATTTGTPSDGGKTWTFTLKDGLKFADGSAITSADIKYGVERSFSDELSGGLSYHKSLLVGGADYHGPYSGSALASIETPSPKSIVFHLTGAYGDWPWIASMPAFSPVPQAKDNPATYGQDPVASGPYKVASNKQGTALTLTRNTYWSAKSDTVRVAGPDSVVFRMSQDPSTAAQSLISDAGDTKAAFGAAFLGAAQLAQVNRDPAAKARLATSQAGPLSYLALNTQRGALKNLDVRKALEYAVDKKAYLIASGGAAAGETATTLITPGIAGRQAYDLYPAGADGDVKKAKSLLAKAGQSSGLSLTLLVLNDATSLAKAQAIQQGVQRAGITVTIAPEDENSFYSDATATDANYDLALYSWQPDFPSANSNIQPLFASSEIGDGRNNVARYSNPEVDALIAMATAEVDQKAAQALWAKADKRIMQDAPVVPLSYAKQSFLRGSKVKNFFVASFPAYPNYLTLSLAK</sequence>
<comment type="caution">
    <text evidence="3">The sequence shown here is derived from an EMBL/GenBank/DDBJ whole genome shotgun (WGS) entry which is preliminary data.</text>
</comment>
<dbReference type="GO" id="GO:0043190">
    <property type="term" value="C:ATP-binding cassette (ABC) transporter complex"/>
    <property type="evidence" value="ECO:0007669"/>
    <property type="project" value="InterPro"/>
</dbReference>
<accession>A0A5C8UQB5</accession>
<dbReference type="PANTHER" id="PTHR30290:SF83">
    <property type="entry name" value="ABC TRANSPORTER SUBSTRATE-BINDING PROTEIN"/>
    <property type="match status" value="1"/>
</dbReference>
<gene>
    <name evidence="3" type="ORF">FVP33_09005</name>
</gene>
<dbReference type="Gene3D" id="3.10.105.10">
    <property type="entry name" value="Dipeptide-binding Protein, Domain 3"/>
    <property type="match status" value="1"/>
</dbReference>
<evidence type="ECO:0000313" key="3">
    <source>
        <dbReference type="EMBL" id="TXN30647.1"/>
    </source>
</evidence>
<organism evidence="3 4">
    <name type="scientific">Lacisediminihabitans profunda</name>
    <dbReference type="NCBI Taxonomy" id="2594790"/>
    <lineage>
        <taxon>Bacteria</taxon>
        <taxon>Bacillati</taxon>
        <taxon>Actinomycetota</taxon>
        <taxon>Actinomycetes</taxon>
        <taxon>Micrococcales</taxon>
        <taxon>Microbacteriaceae</taxon>
        <taxon>Lacisediminihabitans</taxon>
    </lineage>
</organism>
<evidence type="ECO:0000256" key="1">
    <source>
        <dbReference type="SAM" id="SignalP"/>
    </source>
</evidence>
<evidence type="ECO:0000259" key="2">
    <source>
        <dbReference type="Pfam" id="PF00496"/>
    </source>
</evidence>
<dbReference type="SUPFAM" id="SSF53850">
    <property type="entry name" value="Periplasmic binding protein-like II"/>
    <property type="match status" value="1"/>
</dbReference>
<reference evidence="3 4" key="1">
    <citation type="submission" date="2019-08" db="EMBL/GenBank/DDBJ databases">
        <title>Bacterial whole genome sequence for Glaciihabitans sp. CHu50b-6-2.</title>
        <authorList>
            <person name="Jin L."/>
        </authorList>
    </citation>
    <scope>NUCLEOTIDE SEQUENCE [LARGE SCALE GENOMIC DNA]</scope>
    <source>
        <strain evidence="3 4">CHu50b-6-2</strain>
    </source>
</reference>
<proteinExistence type="predicted"/>
<dbReference type="PIRSF" id="PIRSF002741">
    <property type="entry name" value="MppA"/>
    <property type="match status" value="1"/>
</dbReference>
<dbReference type="InterPro" id="IPR000914">
    <property type="entry name" value="SBP_5_dom"/>
</dbReference>
<dbReference type="EMBL" id="VRMG01000006">
    <property type="protein sequence ID" value="TXN30647.1"/>
    <property type="molecule type" value="Genomic_DNA"/>
</dbReference>
<feature type="chain" id="PRO_5022910990" evidence="1">
    <location>
        <begin position="28"/>
        <end position="552"/>
    </location>
</feature>
<dbReference type="GO" id="GO:0042597">
    <property type="term" value="C:periplasmic space"/>
    <property type="evidence" value="ECO:0007669"/>
    <property type="project" value="UniProtKB-ARBA"/>
</dbReference>
<dbReference type="AlphaFoldDB" id="A0A5C8UQB5"/>
<dbReference type="Pfam" id="PF00496">
    <property type="entry name" value="SBP_bac_5"/>
    <property type="match status" value="1"/>
</dbReference>
<dbReference type="CDD" id="cd08506">
    <property type="entry name" value="PBP2_clavulanate_OppA2"/>
    <property type="match status" value="1"/>
</dbReference>
<dbReference type="Proteomes" id="UP000321379">
    <property type="component" value="Unassembled WGS sequence"/>
</dbReference>
<feature type="signal peptide" evidence="1">
    <location>
        <begin position="1"/>
        <end position="27"/>
    </location>
</feature>
<dbReference type="GO" id="GO:1904680">
    <property type="term" value="F:peptide transmembrane transporter activity"/>
    <property type="evidence" value="ECO:0007669"/>
    <property type="project" value="TreeGrafter"/>
</dbReference>
<keyword evidence="1" id="KW-0732">Signal</keyword>
<keyword evidence="4" id="KW-1185">Reference proteome</keyword>
<dbReference type="Gene3D" id="3.40.190.10">
    <property type="entry name" value="Periplasmic binding protein-like II"/>
    <property type="match status" value="1"/>
</dbReference>
<feature type="domain" description="Solute-binding protein family 5" evidence="2">
    <location>
        <begin position="82"/>
        <end position="467"/>
    </location>
</feature>
<dbReference type="InterPro" id="IPR039424">
    <property type="entry name" value="SBP_5"/>
</dbReference>